<feature type="non-terminal residue" evidence="2">
    <location>
        <position position="139"/>
    </location>
</feature>
<dbReference type="Proteomes" id="UP000009022">
    <property type="component" value="Unassembled WGS sequence"/>
</dbReference>
<feature type="compositionally biased region" description="Basic and acidic residues" evidence="1">
    <location>
        <begin position="116"/>
        <end position="133"/>
    </location>
</feature>
<dbReference type="KEGG" id="tad:TRIADDRAFT_8037"/>
<dbReference type="EMBL" id="DS985250">
    <property type="protein sequence ID" value="EDV22062.1"/>
    <property type="molecule type" value="Genomic_DNA"/>
</dbReference>
<dbReference type="OMA" id="QSNAVRI"/>
<dbReference type="GeneID" id="6756430"/>
<dbReference type="SUPFAM" id="SSF90257">
    <property type="entry name" value="Myosin rod fragments"/>
    <property type="match status" value="1"/>
</dbReference>
<dbReference type="RefSeq" id="XP_002115217.1">
    <property type="nucleotide sequence ID" value="XM_002115181.1"/>
</dbReference>
<gene>
    <name evidence="2" type="ORF">TRIADDRAFT_8037</name>
</gene>
<evidence type="ECO:0008006" key="4">
    <source>
        <dbReference type="Google" id="ProtNLM"/>
    </source>
</evidence>
<organism evidence="2 3">
    <name type="scientific">Trichoplax adhaerens</name>
    <name type="common">Trichoplax reptans</name>
    <dbReference type="NCBI Taxonomy" id="10228"/>
    <lineage>
        <taxon>Eukaryota</taxon>
        <taxon>Metazoa</taxon>
        <taxon>Placozoa</taxon>
        <taxon>Uniplacotomia</taxon>
        <taxon>Trichoplacea</taxon>
        <taxon>Trichoplacidae</taxon>
        <taxon>Trichoplax</taxon>
    </lineage>
</organism>
<evidence type="ECO:0000313" key="2">
    <source>
        <dbReference type="EMBL" id="EDV22062.1"/>
    </source>
</evidence>
<evidence type="ECO:0000313" key="3">
    <source>
        <dbReference type="Proteomes" id="UP000009022"/>
    </source>
</evidence>
<feature type="non-terminal residue" evidence="2">
    <location>
        <position position="1"/>
    </location>
</feature>
<accession>B3S528</accession>
<sequence>GYLSRRKLDKLRYQRTAIECIQKNFRKYLVLRQWNWWRLLTKVLPLIQVNRTEEEIKEKDSQLESLNARIAKLEGEKNSLHDEKIELEMKVTELSVALAEEQNNATGTAEMLEEESNSRRRLEEEYAELKSELDEVTNQ</sequence>
<proteinExistence type="predicted"/>
<dbReference type="eggNOG" id="KOG0161">
    <property type="taxonomic scope" value="Eukaryota"/>
</dbReference>
<dbReference type="Gene3D" id="4.10.270.10">
    <property type="entry name" value="Myosin, subunit A"/>
    <property type="match status" value="1"/>
</dbReference>
<name>B3S528_TRIAD</name>
<dbReference type="AlphaFoldDB" id="B3S528"/>
<dbReference type="InParanoid" id="B3S528"/>
<feature type="region of interest" description="Disordered" evidence="1">
    <location>
        <begin position="100"/>
        <end position="139"/>
    </location>
</feature>
<dbReference type="OrthoDB" id="312459at2759"/>
<protein>
    <recommendedName>
        <fullName evidence="4">Myosin motor domain-containing protein</fullName>
    </recommendedName>
</protein>
<dbReference type="STRING" id="10228.B3S528"/>
<keyword evidence="3" id="KW-1185">Reference proteome</keyword>
<evidence type="ECO:0000256" key="1">
    <source>
        <dbReference type="SAM" id="MobiDB-lite"/>
    </source>
</evidence>
<dbReference type="HOGENOM" id="CLU_1850249_0_0_1"/>
<dbReference type="CTD" id="6756430"/>
<reference evidence="2 3" key="1">
    <citation type="journal article" date="2008" name="Nature">
        <title>The Trichoplax genome and the nature of placozoans.</title>
        <authorList>
            <person name="Srivastava M."/>
            <person name="Begovic E."/>
            <person name="Chapman J."/>
            <person name="Putnam N.H."/>
            <person name="Hellsten U."/>
            <person name="Kawashima T."/>
            <person name="Kuo A."/>
            <person name="Mitros T."/>
            <person name="Salamov A."/>
            <person name="Carpenter M.L."/>
            <person name="Signorovitch A.Y."/>
            <person name="Moreno M.A."/>
            <person name="Kamm K."/>
            <person name="Grimwood J."/>
            <person name="Schmutz J."/>
            <person name="Shapiro H."/>
            <person name="Grigoriev I.V."/>
            <person name="Buss L.W."/>
            <person name="Schierwater B."/>
            <person name="Dellaporta S.L."/>
            <person name="Rokhsar D.S."/>
        </authorList>
    </citation>
    <scope>NUCLEOTIDE SEQUENCE [LARGE SCALE GENOMIC DNA]</scope>
    <source>
        <strain evidence="2 3">Grell-BS-1999</strain>
    </source>
</reference>
<dbReference type="Gene3D" id="1.20.5.340">
    <property type="match status" value="1"/>
</dbReference>